<evidence type="ECO:0000256" key="1">
    <source>
        <dbReference type="SAM" id="MobiDB-lite"/>
    </source>
</evidence>
<proteinExistence type="predicted"/>
<dbReference type="Proteomes" id="UP000887116">
    <property type="component" value="Unassembled WGS sequence"/>
</dbReference>
<keyword evidence="4" id="KW-1185">Reference proteome</keyword>
<evidence type="ECO:0000259" key="2">
    <source>
        <dbReference type="Pfam" id="PF18701"/>
    </source>
</evidence>
<feature type="domain" description="DUF5641" evidence="2">
    <location>
        <begin position="45"/>
        <end position="93"/>
    </location>
</feature>
<sequence length="95" mass="11061">MYEKEIGDTKEASTPDHFLTGQKLTKIPSSPEPTERRLTHIFEQQDLLIQFWKKWSKKEYLLQLCTFRQARGNQNSSKIRIGDVVLLQVDVTPGK</sequence>
<evidence type="ECO:0000313" key="4">
    <source>
        <dbReference type="Proteomes" id="UP000887116"/>
    </source>
</evidence>
<dbReference type="Pfam" id="PF18701">
    <property type="entry name" value="DUF5641"/>
    <property type="match status" value="1"/>
</dbReference>
<dbReference type="EMBL" id="BMAO01031723">
    <property type="protein sequence ID" value="GFQ77167.1"/>
    <property type="molecule type" value="Genomic_DNA"/>
</dbReference>
<feature type="region of interest" description="Disordered" evidence="1">
    <location>
        <begin position="1"/>
        <end position="33"/>
    </location>
</feature>
<feature type="compositionally biased region" description="Basic and acidic residues" evidence="1">
    <location>
        <begin position="1"/>
        <end position="14"/>
    </location>
</feature>
<dbReference type="AlphaFoldDB" id="A0A8X6FDJ8"/>
<dbReference type="OrthoDB" id="6435436at2759"/>
<evidence type="ECO:0000313" key="3">
    <source>
        <dbReference type="EMBL" id="GFQ77167.1"/>
    </source>
</evidence>
<accession>A0A8X6FDJ8</accession>
<organism evidence="3 4">
    <name type="scientific">Trichonephila clavata</name>
    <name type="common">Joro spider</name>
    <name type="synonym">Nephila clavata</name>
    <dbReference type="NCBI Taxonomy" id="2740835"/>
    <lineage>
        <taxon>Eukaryota</taxon>
        <taxon>Metazoa</taxon>
        <taxon>Ecdysozoa</taxon>
        <taxon>Arthropoda</taxon>
        <taxon>Chelicerata</taxon>
        <taxon>Arachnida</taxon>
        <taxon>Araneae</taxon>
        <taxon>Araneomorphae</taxon>
        <taxon>Entelegynae</taxon>
        <taxon>Araneoidea</taxon>
        <taxon>Nephilidae</taxon>
        <taxon>Trichonephila</taxon>
    </lineage>
</organism>
<dbReference type="InterPro" id="IPR040676">
    <property type="entry name" value="DUF5641"/>
</dbReference>
<reference evidence="3" key="1">
    <citation type="submission" date="2020-07" db="EMBL/GenBank/DDBJ databases">
        <title>Multicomponent nature underlies the extraordinary mechanical properties of spider dragline silk.</title>
        <authorList>
            <person name="Kono N."/>
            <person name="Nakamura H."/>
            <person name="Mori M."/>
            <person name="Yoshida Y."/>
            <person name="Ohtoshi R."/>
            <person name="Malay A.D."/>
            <person name="Moran D.A.P."/>
            <person name="Tomita M."/>
            <person name="Numata K."/>
            <person name="Arakawa K."/>
        </authorList>
    </citation>
    <scope>NUCLEOTIDE SEQUENCE</scope>
</reference>
<comment type="caution">
    <text evidence="3">The sequence shown here is derived from an EMBL/GenBank/DDBJ whole genome shotgun (WGS) entry which is preliminary data.</text>
</comment>
<protein>
    <submittedName>
        <fullName evidence="3">DUF5641 domain-containing protein</fullName>
    </submittedName>
</protein>
<name>A0A8X6FDJ8_TRICU</name>
<gene>
    <name evidence="3" type="ORF">TNCT_316371</name>
</gene>